<dbReference type="CDD" id="cd22914">
    <property type="entry name" value="HFD_SOS1_rpt1"/>
    <property type="match status" value="1"/>
</dbReference>
<evidence type="ECO:0000313" key="2">
    <source>
        <dbReference type="Proteomes" id="UP000092462"/>
    </source>
</evidence>
<dbReference type="EMBL" id="AJVK01005627">
    <property type="status" value="NOT_ANNOTATED_CDS"/>
    <property type="molecule type" value="Genomic_DNA"/>
</dbReference>
<name>A0A1B0EXC3_PHLPP</name>
<dbReference type="SUPFAM" id="SSF47113">
    <property type="entry name" value="Histone-fold"/>
    <property type="match status" value="1"/>
</dbReference>
<dbReference type="GO" id="GO:0000786">
    <property type="term" value="C:nucleosome"/>
    <property type="evidence" value="ECO:0007669"/>
    <property type="project" value="InterPro"/>
</dbReference>
<dbReference type="CDD" id="cd22915">
    <property type="entry name" value="HFD_SOS1_rpt2"/>
    <property type="match status" value="1"/>
</dbReference>
<dbReference type="VEuPathDB" id="VectorBase:PPAPM1_007847"/>
<protein>
    <submittedName>
        <fullName evidence="1">Uncharacterized protein</fullName>
    </submittedName>
</protein>
<dbReference type="InterPro" id="IPR009072">
    <property type="entry name" value="Histone-fold"/>
</dbReference>
<dbReference type="EnsemblMetazoa" id="PPAI006287-RA">
    <property type="protein sequence ID" value="PPAI006287-PA"/>
    <property type="gene ID" value="PPAI006287"/>
</dbReference>
<dbReference type="GO" id="GO:0003677">
    <property type="term" value="F:DNA binding"/>
    <property type="evidence" value="ECO:0007669"/>
    <property type="project" value="InterPro"/>
</dbReference>
<dbReference type="VEuPathDB" id="VectorBase:PPAI006287"/>
<dbReference type="Gene3D" id="1.10.20.10">
    <property type="entry name" value="Histone, subunit A"/>
    <property type="match status" value="1"/>
</dbReference>
<dbReference type="FunFam" id="1.10.20.10:FF:000029">
    <property type="entry name" value="son of sevenless homolog 1 isoform X1"/>
    <property type="match status" value="1"/>
</dbReference>
<dbReference type="GO" id="GO:0046982">
    <property type="term" value="F:protein heterodimerization activity"/>
    <property type="evidence" value="ECO:0007669"/>
    <property type="project" value="InterPro"/>
</dbReference>
<evidence type="ECO:0000313" key="1">
    <source>
        <dbReference type="EnsemblMetazoa" id="PPAI006287-PA"/>
    </source>
</evidence>
<sequence>MFSAQHGLPSNDGSDDYNFEKVENAMKWRGVFVNSLRKVLEQVHPNMTAQDDALFYVESLCLRLLAMLCAKPPPHTIQDIEERIGKTFPTPIDKWALTEAFDTLDKSKKKKSVLPVDKVHSMLQKEVLQYKIDISVCVFLVAVLEYISADILKLAGNYVKNIKHIEISREDIEVAMCADKVSSQSFPTLN</sequence>
<proteinExistence type="predicted"/>
<dbReference type="PRINTS" id="PR00620">
    <property type="entry name" value="HISTONEH2A"/>
</dbReference>
<keyword evidence="2" id="KW-1185">Reference proteome</keyword>
<accession>A0A1B0EXC3</accession>
<dbReference type="InterPro" id="IPR002119">
    <property type="entry name" value="Histone_H2A"/>
</dbReference>
<dbReference type="Proteomes" id="UP000092462">
    <property type="component" value="Unassembled WGS sequence"/>
</dbReference>
<dbReference type="GO" id="GO:0030527">
    <property type="term" value="F:structural constituent of chromatin"/>
    <property type="evidence" value="ECO:0007669"/>
    <property type="project" value="InterPro"/>
</dbReference>
<organism evidence="1 2">
    <name type="scientific">Phlebotomus papatasi</name>
    <name type="common">Sandfly</name>
    <dbReference type="NCBI Taxonomy" id="29031"/>
    <lineage>
        <taxon>Eukaryota</taxon>
        <taxon>Metazoa</taxon>
        <taxon>Ecdysozoa</taxon>
        <taxon>Arthropoda</taxon>
        <taxon>Hexapoda</taxon>
        <taxon>Insecta</taxon>
        <taxon>Pterygota</taxon>
        <taxon>Neoptera</taxon>
        <taxon>Endopterygota</taxon>
        <taxon>Diptera</taxon>
        <taxon>Nematocera</taxon>
        <taxon>Psychodoidea</taxon>
        <taxon>Psychodidae</taxon>
        <taxon>Phlebotomus</taxon>
        <taxon>Phlebotomus</taxon>
    </lineage>
</organism>
<reference evidence="1" key="1">
    <citation type="submission" date="2022-08" db="UniProtKB">
        <authorList>
            <consortium name="EnsemblMetazoa"/>
        </authorList>
    </citation>
    <scope>IDENTIFICATION</scope>
    <source>
        <strain evidence="1">Israel</strain>
    </source>
</reference>
<dbReference type="AlphaFoldDB" id="A0A1B0EXC3"/>